<name>A0A1R3T4F2_9BACT</name>
<evidence type="ECO:0000256" key="2">
    <source>
        <dbReference type="ARBA" id="ARBA00022723"/>
    </source>
</evidence>
<keyword evidence="5" id="KW-0119">Carbohydrate metabolism</keyword>
<dbReference type="Proteomes" id="UP000187464">
    <property type="component" value="Chromosome I"/>
</dbReference>
<keyword evidence="3" id="KW-0378">Hydrolase</keyword>
<dbReference type="PANTHER" id="PTHR31609">
    <property type="entry name" value="YDJC DEACETYLASE FAMILY MEMBER"/>
    <property type="match status" value="1"/>
</dbReference>
<dbReference type="GO" id="GO:0019213">
    <property type="term" value="F:deacetylase activity"/>
    <property type="evidence" value="ECO:0007669"/>
    <property type="project" value="TreeGrafter"/>
</dbReference>
<dbReference type="Pfam" id="PF04794">
    <property type="entry name" value="YdjC"/>
    <property type="match status" value="1"/>
</dbReference>
<dbReference type="GO" id="GO:0046872">
    <property type="term" value="F:metal ion binding"/>
    <property type="evidence" value="ECO:0007669"/>
    <property type="project" value="UniProtKB-KW"/>
</dbReference>
<dbReference type="EMBL" id="LT605205">
    <property type="protein sequence ID" value="SCD18865.1"/>
    <property type="molecule type" value="Genomic_DNA"/>
</dbReference>
<dbReference type="InterPro" id="IPR011330">
    <property type="entry name" value="Glyco_hydro/deAcase_b/a-brl"/>
</dbReference>
<dbReference type="AlphaFoldDB" id="A0A1R3T4F2"/>
<comment type="cofactor">
    <cofactor evidence="1">
        <name>Mg(2+)</name>
        <dbReference type="ChEBI" id="CHEBI:18420"/>
    </cofactor>
</comment>
<gene>
    <name evidence="6" type="ORF">PSM36_0029</name>
</gene>
<dbReference type="STRING" id="1642647.PSM36_0029"/>
<evidence type="ECO:0000256" key="5">
    <source>
        <dbReference type="ARBA" id="ARBA00023277"/>
    </source>
</evidence>
<accession>A0A1R3T4F2</accession>
<evidence type="ECO:0000256" key="3">
    <source>
        <dbReference type="ARBA" id="ARBA00022801"/>
    </source>
</evidence>
<dbReference type="CDD" id="cd10802">
    <property type="entry name" value="YdjC_TTHB029_like"/>
    <property type="match status" value="1"/>
</dbReference>
<organism evidence="6 7">
    <name type="scientific">Proteiniphilum saccharofermentans</name>
    <dbReference type="NCBI Taxonomy" id="1642647"/>
    <lineage>
        <taxon>Bacteria</taxon>
        <taxon>Pseudomonadati</taxon>
        <taxon>Bacteroidota</taxon>
        <taxon>Bacteroidia</taxon>
        <taxon>Bacteroidales</taxon>
        <taxon>Dysgonomonadaceae</taxon>
        <taxon>Proteiniphilum</taxon>
    </lineage>
</organism>
<reference evidence="6 7" key="1">
    <citation type="submission" date="2016-08" db="EMBL/GenBank/DDBJ databases">
        <authorList>
            <person name="Seilhamer J.J."/>
        </authorList>
    </citation>
    <scope>NUCLEOTIDE SEQUENCE [LARGE SCALE GENOMIC DNA]</scope>
    <source>
        <strain evidence="6">M3/6</strain>
    </source>
</reference>
<dbReference type="Gene3D" id="3.20.20.370">
    <property type="entry name" value="Glycoside hydrolase/deacetylase"/>
    <property type="match status" value="1"/>
</dbReference>
<sequence>MRGILILGLLFFIGSLSAQTLAERLGYKKTDKLLIINNDDAGMCHAANTATIEGMENGFISSATIMMPCSWSNEIVKYAKENPDKGFGVHLTLTSEWKNYRWGTVAPRNEVPGLYDEQGYMWKGVMEVYKASNTEEALIEGRAQIRKALDAGVPVTHIDSHMGTYQYSPDYMYVYLQLAEEFNLPVRMPSQSTLDNMGAPPFRDICKEKGIIHPDYFIHEELQNYKTENLEEFWTEYIKNIQPGVTEIYIHAATEGDEIRAITGSAPKRIKELEFFTSDRFRQLIEKEGIIVISYHPLFELQRKK</sequence>
<keyword evidence="4" id="KW-0460">Magnesium</keyword>
<dbReference type="InterPro" id="IPR006879">
    <property type="entry name" value="YdjC-like"/>
</dbReference>
<dbReference type="RefSeq" id="WP_076928264.1">
    <property type="nucleotide sequence ID" value="NZ_DAMBAO010000006.1"/>
</dbReference>
<evidence type="ECO:0000256" key="4">
    <source>
        <dbReference type="ARBA" id="ARBA00022842"/>
    </source>
</evidence>
<protein>
    <recommendedName>
        <fullName evidence="8">ChbG/HpnK family deacetylase</fullName>
    </recommendedName>
</protein>
<dbReference type="SUPFAM" id="SSF88713">
    <property type="entry name" value="Glycoside hydrolase/deacetylase"/>
    <property type="match status" value="1"/>
</dbReference>
<evidence type="ECO:0008006" key="8">
    <source>
        <dbReference type="Google" id="ProtNLM"/>
    </source>
</evidence>
<proteinExistence type="predicted"/>
<dbReference type="GO" id="GO:0005975">
    <property type="term" value="P:carbohydrate metabolic process"/>
    <property type="evidence" value="ECO:0007669"/>
    <property type="project" value="InterPro"/>
</dbReference>
<evidence type="ECO:0000313" key="7">
    <source>
        <dbReference type="Proteomes" id="UP000187464"/>
    </source>
</evidence>
<keyword evidence="7" id="KW-1185">Reference proteome</keyword>
<evidence type="ECO:0000256" key="1">
    <source>
        <dbReference type="ARBA" id="ARBA00001946"/>
    </source>
</evidence>
<keyword evidence="2" id="KW-0479">Metal-binding</keyword>
<dbReference type="KEGG" id="psac:PSM36_0029"/>
<dbReference type="PANTHER" id="PTHR31609:SF1">
    <property type="entry name" value="CARBOHYDRATE DEACETYLASE"/>
    <property type="match status" value="1"/>
</dbReference>
<evidence type="ECO:0000313" key="6">
    <source>
        <dbReference type="EMBL" id="SCD18865.1"/>
    </source>
</evidence>
<dbReference type="GO" id="GO:0016787">
    <property type="term" value="F:hydrolase activity"/>
    <property type="evidence" value="ECO:0007669"/>
    <property type="project" value="UniProtKB-KW"/>
</dbReference>